<dbReference type="EMBL" id="ML979138">
    <property type="protein sequence ID" value="KAF1913629.1"/>
    <property type="molecule type" value="Genomic_DNA"/>
</dbReference>
<dbReference type="InterPro" id="IPR041891">
    <property type="entry name" value="Alpha_CA_prokaryot-like"/>
</dbReference>
<dbReference type="Proteomes" id="UP000800096">
    <property type="component" value="Unassembled WGS sequence"/>
</dbReference>
<feature type="region of interest" description="Disordered" evidence="10">
    <location>
        <begin position="1"/>
        <end position="21"/>
    </location>
</feature>
<comment type="similarity">
    <text evidence="3 9">Belongs to the alpha-carbonic anhydrase family.</text>
</comment>
<dbReference type="Pfam" id="PF00194">
    <property type="entry name" value="Carb_anhydrase"/>
    <property type="match status" value="1"/>
</dbReference>
<evidence type="ECO:0000256" key="6">
    <source>
        <dbReference type="ARBA" id="ARBA00022833"/>
    </source>
</evidence>
<dbReference type="CDD" id="cd03124">
    <property type="entry name" value="alpha_CA_prokaryotic_like"/>
    <property type="match status" value="1"/>
</dbReference>
<dbReference type="SUPFAM" id="SSF51069">
    <property type="entry name" value="Carbonic anhydrase"/>
    <property type="match status" value="1"/>
</dbReference>
<proteinExistence type="inferred from homology"/>
<name>A0A6A5QE28_AMPQU</name>
<dbReference type="EC" id="4.2.1.1" evidence="4 9"/>
<comment type="catalytic activity">
    <reaction evidence="8 9">
        <text>hydrogencarbonate + H(+) = CO2 + H2O</text>
        <dbReference type="Rhea" id="RHEA:10748"/>
        <dbReference type="ChEBI" id="CHEBI:15377"/>
        <dbReference type="ChEBI" id="CHEBI:15378"/>
        <dbReference type="ChEBI" id="CHEBI:16526"/>
        <dbReference type="ChEBI" id="CHEBI:17544"/>
        <dbReference type="EC" id="4.2.1.1"/>
    </reaction>
</comment>
<dbReference type="SMART" id="SM01057">
    <property type="entry name" value="Carb_anhydrase"/>
    <property type="match status" value="1"/>
</dbReference>
<evidence type="ECO:0000313" key="13">
    <source>
        <dbReference type="Proteomes" id="UP000800096"/>
    </source>
</evidence>
<evidence type="ECO:0000256" key="8">
    <source>
        <dbReference type="ARBA" id="ARBA00048348"/>
    </source>
</evidence>
<dbReference type="PANTHER" id="PTHR18952">
    <property type="entry name" value="CARBONIC ANHYDRASE"/>
    <property type="match status" value="1"/>
</dbReference>
<organism evidence="12 13">
    <name type="scientific">Ampelomyces quisqualis</name>
    <name type="common">Powdery mildew agent</name>
    <dbReference type="NCBI Taxonomy" id="50730"/>
    <lineage>
        <taxon>Eukaryota</taxon>
        <taxon>Fungi</taxon>
        <taxon>Dikarya</taxon>
        <taxon>Ascomycota</taxon>
        <taxon>Pezizomycotina</taxon>
        <taxon>Dothideomycetes</taxon>
        <taxon>Pleosporomycetidae</taxon>
        <taxon>Pleosporales</taxon>
        <taxon>Pleosporineae</taxon>
        <taxon>Phaeosphaeriaceae</taxon>
        <taxon>Ampelomyces</taxon>
    </lineage>
</organism>
<evidence type="ECO:0000256" key="3">
    <source>
        <dbReference type="ARBA" id="ARBA00010718"/>
    </source>
</evidence>
<protein>
    <recommendedName>
        <fullName evidence="4 9">Carbonic anhydrase</fullName>
        <ecNumber evidence="4 9">4.2.1.1</ecNumber>
    </recommendedName>
</protein>
<dbReference type="PROSITE" id="PS51144">
    <property type="entry name" value="ALPHA_CA_2"/>
    <property type="match status" value="1"/>
</dbReference>
<sequence>MAESHLYPARSHKTLPRRQPPASHMRFFKKPAAIPSWQQGILAVLLAVLESRPGQDFFAYKAVAFVLEMFDYSLHKMLFSAFLFASTASATCLHGLSMFKRSEEAEGDVEVKTFGYGPLNGPFNWASLGPENEACKSGANQSPINIDDSVTVMSEKPSLNIPPQEVEFENLGTTIEIIVNGTTTVAGSDFQLVQFHMHTPSEHHLNGEYHPLEVHMVHQGVADPTQLAVIALMFQVSAGESSSIIRSLSGSISAISTPGSKTTLPSGIDFRDVEARIAESDVLQYTGSLTTPPCAEGVTFMIVRDPLHVSVADFNAIKAVVKFNARFIQNSLGTVNMLEVGSVAGTAGALHPLGLEGEVSPLNGTVNGTGNGTANGTVNATANATEPERAMSVGQRFTITELHGLPTKVPAVVVARKRKY</sequence>
<keyword evidence="13" id="KW-1185">Reference proteome</keyword>
<reference evidence="12" key="1">
    <citation type="journal article" date="2020" name="Stud. Mycol.">
        <title>101 Dothideomycetes genomes: a test case for predicting lifestyles and emergence of pathogens.</title>
        <authorList>
            <person name="Haridas S."/>
            <person name="Albert R."/>
            <person name="Binder M."/>
            <person name="Bloem J."/>
            <person name="Labutti K."/>
            <person name="Salamov A."/>
            <person name="Andreopoulos B."/>
            <person name="Baker S."/>
            <person name="Barry K."/>
            <person name="Bills G."/>
            <person name="Bluhm B."/>
            <person name="Cannon C."/>
            <person name="Castanera R."/>
            <person name="Culley D."/>
            <person name="Daum C."/>
            <person name="Ezra D."/>
            <person name="Gonzalez J."/>
            <person name="Henrissat B."/>
            <person name="Kuo A."/>
            <person name="Liang C."/>
            <person name="Lipzen A."/>
            <person name="Lutzoni F."/>
            <person name="Magnuson J."/>
            <person name="Mondo S."/>
            <person name="Nolan M."/>
            <person name="Ohm R."/>
            <person name="Pangilinan J."/>
            <person name="Park H.-J."/>
            <person name="Ramirez L."/>
            <person name="Alfaro M."/>
            <person name="Sun H."/>
            <person name="Tritt A."/>
            <person name="Yoshinaga Y."/>
            <person name="Zwiers L.-H."/>
            <person name="Turgeon B."/>
            <person name="Goodwin S."/>
            <person name="Spatafora J."/>
            <person name="Crous P."/>
            <person name="Grigoriev I."/>
        </authorList>
    </citation>
    <scope>NUCLEOTIDE SEQUENCE</scope>
    <source>
        <strain evidence="12">HMLAC05119</strain>
    </source>
</reference>
<keyword evidence="5 9" id="KW-0479">Metal-binding</keyword>
<comment type="function">
    <text evidence="2 9">Reversible hydration of carbon dioxide.</text>
</comment>
<dbReference type="PANTHER" id="PTHR18952:SF265">
    <property type="entry name" value="CARBONIC ANHYDRASE"/>
    <property type="match status" value="1"/>
</dbReference>
<dbReference type="InterPro" id="IPR018338">
    <property type="entry name" value="Carbonic_anhydrase_a-class_CS"/>
</dbReference>
<evidence type="ECO:0000256" key="1">
    <source>
        <dbReference type="ARBA" id="ARBA00001947"/>
    </source>
</evidence>
<dbReference type="InterPro" id="IPR036398">
    <property type="entry name" value="CA_dom_sf"/>
</dbReference>
<evidence type="ECO:0000313" key="12">
    <source>
        <dbReference type="EMBL" id="KAF1913629.1"/>
    </source>
</evidence>
<dbReference type="InterPro" id="IPR001148">
    <property type="entry name" value="CA_dom"/>
</dbReference>
<dbReference type="AlphaFoldDB" id="A0A6A5QE28"/>
<evidence type="ECO:0000259" key="11">
    <source>
        <dbReference type="PROSITE" id="PS51144"/>
    </source>
</evidence>
<keyword evidence="7 9" id="KW-0456">Lyase</keyword>
<keyword evidence="6 9" id="KW-0862">Zinc</keyword>
<dbReference type="Gene3D" id="3.10.200.10">
    <property type="entry name" value="Alpha carbonic anhydrase"/>
    <property type="match status" value="1"/>
</dbReference>
<dbReference type="GO" id="GO:0008270">
    <property type="term" value="F:zinc ion binding"/>
    <property type="evidence" value="ECO:0007669"/>
    <property type="project" value="UniProtKB-UniRule"/>
</dbReference>
<evidence type="ECO:0000256" key="7">
    <source>
        <dbReference type="ARBA" id="ARBA00023239"/>
    </source>
</evidence>
<evidence type="ECO:0000256" key="5">
    <source>
        <dbReference type="ARBA" id="ARBA00022723"/>
    </source>
</evidence>
<evidence type="ECO:0000256" key="9">
    <source>
        <dbReference type="RuleBase" id="RU367011"/>
    </source>
</evidence>
<feature type="domain" description="Alpha-carbonic anhydrase" evidence="11">
    <location>
        <begin position="112"/>
        <end position="347"/>
    </location>
</feature>
<evidence type="ECO:0000256" key="10">
    <source>
        <dbReference type="SAM" id="MobiDB-lite"/>
    </source>
</evidence>
<evidence type="ECO:0000256" key="2">
    <source>
        <dbReference type="ARBA" id="ARBA00002904"/>
    </source>
</evidence>
<dbReference type="InterPro" id="IPR023561">
    <property type="entry name" value="Carbonic_anhydrase_a-class"/>
</dbReference>
<gene>
    <name evidence="12" type="ORF">BDU57DRAFT_531516</name>
</gene>
<dbReference type="GO" id="GO:0004089">
    <property type="term" value="F:carbonate dehydratase activity"/>
    <property type="evidence" value="ECO:0007669"/>
    <property type="project" value="UniProtKB-UniRule"/>
</dbReference>
<comment type="cofactor">
    <cofactor evidence="1 9">
        <name>Zn(2+)</name>
        <dbReference type="ChEBI" id="CHEBI:29105"/>
    </cofactor>
</comment>
<evidence type="ECO:0000256" key="4">
    <source>
        <dbReference type="ARBA" id="ARBA00012925"/>
    </source>
</evidence>
<dbReference type="OrthoDB" id="429145at2759"/>
<dbReference type="PROSITE" id="PS00162">
    <property type="entry name" value="ALPHA_CA_1"/>
    <property type="match status" value="1"/>
</dbReference>
<accession>A0A6A5QE28</accession>